<dbReference type="GO" id="GO:0005886">
    <property type="term" value="C:plasma membrane"/>
    <property type="evidence" value="ECO:0007669"/>
    <property type="project" value="UniProtKB-SubCell"/>
</dbReference>
<dbReference type="GO" id="GO:0016887">
    <property type="term" value="F:ATP hydrolysis activity"/>
    <property type="evidence" value="ECO:0007669"/>
    <property type="project" value="InterPro"/>
</dbReference>
<comment type="similarity">
    <text evidence="2">Belongs to the ABC transporter superfamily.</text>
</comment>
<comment type="caution">
    <text evidence="7">The sequence shown here is derived from an EMBL/GenBank/DDBJ whole genome shotgun (WGS) entry which is preliminary data.</text>
</comment>
<dbReference type="InterPro" id="IPR003593">
    <property type="entry name" value="AAA+_ATPase"/>
</dbReference>
<keyword evidence="4" id="KW-0547">Nucleotide-binding</keyword>
<evidence type="ECO:0000313" key="8">
    <source>
        <dbReference type="Proteomes" id="UP000323258"/>
    </source>
</evidence>
<evidence type="ECO:0000256" key="4">
    <source>
        <dbReference type="ARBA" id="ARBA00022741"/>
    </source>
</evidence>
<dbReference type="EMBL" id="VSZS01000047">
    <property type="protein sequence ID" value="TYR36384.1"/>
    <property type="molecule type" value="Genomic_DNA"/>
</dbReference>
<dbReference type="CDD" id="cd03257">
    <property type="entry name" value="ABC_NikE_OppD_transporters"/>
    <property type="match status" value="1"/>
</dbReference>
<dbReference type="NCBIfam" id="TIGR01727">
    <property type="entry name" value="oligo_HPY"/>
    <property type="match status" value="1"/>
</dbReference>
<dbReference type="GO" id="GO:0005524">
    <property type="term" value="F:ATP binding"/>
    <property type="evidence" value="ECO:0007669"/>
    <property type="project" value="UniProtKB-KW"/>
</dbReference>
<organism evidence="7 8">
    <name type="scientific">Neoaquamicrobium microcysteis</name>
    <dbReference type="NCBI Taxonomy" id="2682781"/>
    <lineage>
        <taxon>Bacteria</taxon>
        <taxon>Pseudomonadati</taxon>
        <taxon>Pseudomonadota</taxon>
        <taxon>Alphaproteobacteria</taxon>
        <taxon>Hyphomicrobiales</taxon>
        <taxon>Phyllobacteriaceae</taxon>
        <taxon>Neoaquamicrobium</taxon>
    </lineage>
</organism>
<reference evidence="7 8" key="1">
    <citation type="submission" date="2019-08" db="EMBL/GenBank/DDBJ databases">
        <authorList>
            <person name="Seo Y.L."/>
        </authorList>
    </citation>
    <scope>NUCLEOTIDE SEQUENCE [LARGE SCALE GENOMIC DNA]</scope>
    <source>
        <strain evidence="7 8">MaA-C15</strain>
    </source>
</reference>
<keyword evidence="8" id="KW-1185">Reference proteome</keyword>
<dbReference type="PANTHER" id="PTHR43776">
    <property type="entry name" value="TRANSPORT ATP-BINDING PROTEIN"/>
    <property type="match status" value="1"/>
</dbReference>
<evidence type="ECO:0000313" key="7">
    <source>
        <dbReference type="EMBL" id="TYR36384.1"/>
    </source>
</evidence>
<dbReference type="PANTHER" id="PTHR43776:SF7">
    <property type="entry name" value="D,D-DIPEPTIDE TRANSPORT ATP-BINDING PROTEIN DDPF-RELATED"/>
    <property type="match status" value="1"/>
</dbReference>
<keyword evidence="5 7" id="KW-0067">ATP-binding</keyword>
<name>A0A5D4H776_9HYPH</name>
<dbReference type="SUPFAM" id="SSF52540">
    <property type="entry name" value="P-loop containing nucleoside triphosphate hydrolases"/>
    <property type="match status" value="1"/>
</dbReference>
<accession>A0A5D4H776</accession>
<dbReference type="InterPro" id="IPR050319">
    <property type="entry name" value="ABC_transp_ATP-bind"/>
</dbReference>
<dbReference type="GO" id="GO:0055085">
    <property type="term" value="P:transmembrane transport"/>
    <property type="evidence" value="ECO:0007669"/>
    <property type="project" value="UniProtKB-ARBA"/>
</dbReference>
<dbReference type="GO" id="GO:0015833">
    <property type="term" value="P:peptide transport"/>
    <property type="evidence" value="ECO:0007669"/>
    <property type="project" value="InterPro"/>
</dbReference>
<keyword evidence="3" id="KW-0813">Transport</keyword>
<evidence type="ECO:0000256" key="5">
    <source>
        <dbReference type="ARBA" id="ARBA00022840"/>
    </source>
</evidence>
<dbReference type="Pfam" id="PF00005">
    <property type="entry name" value="ABC_tran"/>
    <property type="match status" value="1"/>
</dbReference>
<dbReference type="Gene3D" id="3.40.50.300">
    <property type="entry name" value="P-loop containing nucleotide triphosphate hydrolases"/>
    <property type="match status" value="1"/>
</dbReference>
<evidence type="ECO:0000256" key="1">
    <source>
        <dbReference type="ARBA" id="ARBA00004417"/>
    </source>
</evidence>
<dbReference type="RefSeq" id="WP_148912873.1">
    <property type="nucleotide sequence ID" value="NZ_VSZS01000047.1"/>
</dbReference>
<dbReference type="InterPro" id="IPR027417">
    <property type="entry name" value="P-loop_NTPase"/>
</dbReference>
<evidence type="ECO:0000256" key="3">
    <source>
        <dbReference type="ARBA" id="ARBA00022448"/>
    </source>
</evidence>
<dbReference type="OrthoDB" id="9802264at2"/>
<feature type="domain" description="ABC transporter" evidence="6">
    <location>
        <begin position="5"/>
        <end position="254"/>
    </location>
</feature>
<dbReference type="FunFam" id="3.40.50.300:FF:000016">
    <property type="entry name" value="Oligopeptide ABC transporter ATP-binding component"/>
    <property type="match status" value="1"/>
</dbReference>
<dbReference type="InterPro" id="IPR013563">
    <property type="entry name" value="Oligopep_ABC_C"/>
</dbReference>
<comment type="subcellular location">
    <subcellularLocation>
        <location evidence="1">Cell inner membrane</location>
        <topology evidence="1">Peripheral membrane protein</topology>
    </subcellularLocation>
</comment>
<dbReference type="AlphaFoldDB" id="A0A5D4H776"/>
<dbReference type="PROSITE" id="PS50893">
    <property type="entry name" value="ABC_TRANSPORTER_2"/>
    <property type="match status" value="1"/>
</dbReference>
<proteinExistence type="inferred from homology"/>
<gene>
    <name evidence="7" type="ORF">FY036_01075</name>
</gene>
<dbReference type="Proteomes" id="UP000323258">
    <property type="component" value="Unassembled WGS sequence"/>
</dbReference>
<protein>
    <submittedName>
        <fullName evidence="7">ABC transporter ATP-binding protein</fullName>
    </submittedName>
</protein>
<reference evidence="7 8" key="2">
    <citation type="submission" date="2019-09" db="EMBL/GenBank/DDBJ databases">
        <title>Mesorhizobium sp. MaA-C15 isolated from Microcystis aeruginosa.</title>
        <authorList>
            <person name="Jeong S.E."/>
            <person name="Jin H.M."/>
            <person name="Jeon C.O."/>
        </authorList>
    </citation>
    <scope>NUCLEOTIDE SEQUENCE [LARGE SCALE GENOMIC DNA]</scope>
    <source>
        <strain evidence="7 8">MaA-C15</strain>
    </source>
</reference>
<evidence type="ECO:0000259" key="6">
    <source>
        <dbReference type="PROSITE" id="PS50893"/>
    </source>
</evidence>
<dbReference type="SMART" id="SM00382">
    <property type="entry name" value="AAA"/>
    <property type="match status" value="1"/>
</dbReference>
<evidence type="ECO:0000256" key="2">
    <source>
        <dbReference type="ARBA" id="ARBA00005417"/>
    </source>
</evidence>
<sequence length="326" mass="35866">MSNLLDVQDLTIDYPAGGGAMWGGKRFVAVREASFSIGQGETFGLVGESGSGKTTIGRAILRLEKAAAGQIFFEGRSVTDFGRTTPLSYRRDVQIVFQDPSSSLNPRHRVGKILDQVIARHEPRPAKDRVRLRDELLEKVQLAPYHATRFPAELSGGQKQRVAIAHALASKPRLVVCDEAVSALDVSTQGQILNLLRELQDKLGISYLFISHDLSVVRHMSRRIAVMYLGRIVETGDANAVYTDPQHPYTKMLLASVLLPHPGERDRKRQERLQLRAQANASTGSLSATGCPFRSRCPSAHSRCAETMPPMVAVGTQRKVACHLYS</sequence>
<dbReference type="InterPro" id="IPR003439">
    <property type="entry name" value="ABC_transporter-like_ATP-bd"/>
</dbReference>
<dbReference type="Pfam" id="PF08352">
    <property type="entry name" value="oligo_HPY"/>
    <property type="match status" value="1"/>
</dbReference>